<evidence type="ECO:0000313" key="3">
    <source>
        <dbReference type="Proteomes" id="UP001604277"/>
    </source>
</evidence>
<evidence type="ECO:0000313" key="2">
    <source>
        <dbReference type="EMBL" id="KAL2509477.1"/>
    </source>
</evidence>
<organism evidence="2 3">
    <name type="scientific">Forsythia ovata</name>
    <dbReference type="NCBI Taxonomy" id="205694"/>
    <lineage>
        <taxon>Eukaryota</taxon>
        <taxon>Viridiplantae</taxon>
        <taxon>Streptophyta</taxon>
        <taxon>Embryophyta</taxon>
        <taxon>Tracheophyta</taxon>
        <taxon>Spermatophyta</taxon>
        <taxon>Magnoliopsida</taxon>
        <taxon>eudicotyledons</taxon>
        <taxon>Gunneridae</taxon>
        <taxon>Pentapetalae</taxon>
        <taxon>asterids</taxon>
        <taxon>lamiids</taxon>
        <taxon>Lamiales</taxon>
        <taxon>Oleaceae</taxon>
        <taxon>Forsythieae</taxon>
        <taxon>Forsythia</taxon>
    </lineage>
</organism>
<dbReference type="Proteomes" id="UP001604277">
    <property type="component" value="Unassembled WGS sequence"/>
</dbReference>
<protein>
    <submittedName>
        <fullName evidence="2">Uncharacterized protein</fullName>
    </submittedName>
</protein>
<proteinExistence type="predicted"/>
<evidence type="ECO:0000256" key="1">
    <source>
        <dbReference type="SAM" id="MobiDB-lite"/>
    </source>
</evidence>
<gene>
    <name evidence="2" type="ORF">Fot_33124</name>
</gene>
<keyword evidence="3" id="KW-1185">Reference proteome</keyword>
<feature type="region of interest" description="Disordered" evidence="1">
    <location>
        <begin position="101"/>
        <end position="125"/>
    </location>
</feature>
<reference evidence="3" key="1">
    <citation type="submission" date="2024-07" db="EMBL/GenBank/DDBJ databases">
        <title>Two chromosome-level genome assemblies of Korean endemic species Abeliophyllum distichum and Forsythia ovata (Oleaceae).</title>
        <authorList>
            <person name="Jang H."/>
        </authorList>
    </citation>
    <scope>NUCLEOTIDE SEQUENCE [LARGE SCALE GENOMIC DNA]</scope>
</reference>
<accession>A0ABD1T9S7</accession>
<comment type="caution">
    <text evidence="2">The sequence shown here is derived from an EMBL/GenBank/DDBJ whole genome shotgun (WGS) entry which is preliminary data.</text>
</comment>
<sequence>MGQPILYQNLVSSFAQKSLVSLSQSAVTGKGIIIRNFFPQIPSQHSTSAICFPKFPSPTLCPTEPNSTPEERPTPDLTLLLPFSLVPTLSHAHLSALTFTSSSTDGTQHHTDHKPTHVGQLPEERPMPDAMEHFCLKYQRMGIPFSRMEHFCSRKSILVQHQGSIFAPKNSFSSGFKSSLQENGFWAIIFGSNFSVQQEEYIKKM</sequence>
<dbReference type="EMBL" id="JBFOLJ010000009">
    <property type="protein sequence ID" value="KAL2509477.1"/>
    <property type="molecule type" value="Genomic_DNA"/>
</dbReference>
<dbReference type="AlphaFoldDB" id="A0ABD1T9S7"/>
<name>A0ABD1T9S7_9LAMI</name>